<evidence type="ECO:0000256" key="2">
    <source>
        <dbReference type="SAM" id="MobiDB-lite"/>
    </source>
</evidence>
<evidence type="ECO:0000313" key="4">
    <source>
        <dbReference type="EMBL" id="CAD9147319.1"/>
    </source>
</evidence>
<keyword evidence="1" id="KW-0811">Translocation</keyword>
<keyword evidence="1" id="KW-0813">Transport</keyword>
<comment type="similarity">
    <text evidence="1">Belongs to the TIM50 family.</text>
</comment>
<dbReference type="InterPro" id="IPR050365">
    <property type="entry name" value="TIM50"/>
</dbReference>
<evidence type="ECO:0000259" key="3">
    <source>
        <dbReference type="PROSITE" id="PS50969"/>
    </source>
</evidence>
<dbReference type="GO" id="GO:0015031">
    <property type="term" value="P:protein transport"/>
    <property type="evidence" value="ECO:0007669"/>
    <property type="project" value="UniProtKB-KW"/>
</dbReference>
<dbReference type="InterPro" id="IPR023214">
    <property type="entry name" value="HAD_sf"/>
</dbReference>
<comment type="function">
    <text evidence="1">Essential component of the TIM23 complex, a complex that mediates the translocation of transit peptide-containing proteins across the mitochondrial inner membrane.</text>
</comment>
<protein>
    <recommendedName>
        <fullName evidence="1">Mitochondrial import inner membrane translocase subunit TIM50</fullName>
    </recommendedName>
</protein>
<proteinExistence type="inferred from homology"/>
<dbReference type="InterPro" id="IPR004274">
    <property type="entry name" value="FCP1_dom"/>
</dbReference>
<dbReference type="Gene3D" id="3.40.50.1000">
    <property type="entry name" value="HAD superfamily/HAD-like"/>
    <property type="match status" value="1"/>
</dbReference>
<reference evidence="4" key="1">
    <citation type="submission" date="2021-01" db="EMBL/GenBank/DDBJ databases">
        <authorList>
            <person name="Corre E."/>
            <person name="Pelletier E."/>
            <person name="Niang G."/>
            <person name="Scheremetjew M."/>
            <person name="Finn R."/>
            <person name="Kale V."/>
            <person name="Holt S."/>
            <person name="Cochrane G."/>
            <person name="Meng A."/>
            <person name="Brown T."/>
            <person name="Cohen L."/>
        </authorList>
    </citation>
    <scope>NUCLEOTIDE SEQUENCE</scope>
    <source>
        <strain evidence="4">CCAP 1951/1</strain>
    </source>
</reference>
<feature type="region of interest" description="Disordered" evidence="2">
    <location>
        <begin position="1"/>
        <end position="142"/>
    </location>
</feature>
<evidence type="ECO:0000256" key="1">
    <source>
        <dbReference type="RuleBase" id="RU365079"/>
    </source>
</evidence>
<comment type="subunit">
    <text evidence="1">Component of the TIM23 complex.</text>
</comment>
<dbReference type="AlphaFoldDB" id="A0A7S1QTH8"/>
<dbReference type="PANTHER" id="PTHR12210">
    <property type="entry name" value="DULLARD PROTEIN PHOSPHATASE"/>
    <property type="match status" value="1"/>
</dbReference>
<feature type="compositionally biased region" description="Basic residues" evidence="2">
    <location>
        <begin position="39"/>
        <end position="50"/>
    </location>
</feature>
<organism evidence="4">
    <name type="scientific">Neobodo designis</name>
    <name type="common">Flagellated protozoan</name>
    <name type="synonym">Bodo designis</name>
    <dbReference type="NCBI Taxonomy" id="312471"/>
    <lineage>
        <taxon>Eukaryota</taxon>
        <taxon>Discoba</taxon>
        <taxon>Euglenozoa</taxon>
        <taxon>Kinetoplastea</taxon>
        <taxon>Metakinetoplastina</taxon>
        <taxon>Neobodonida</taxon>
        <taxon>Neobodo</taxon>
    </lineage>
</organism>
<feature type="compositionally biased region" description="Basic and acidic residues" evidence="2">
    <location>
        <begin position="84"/>
        <end position="93"/>
    </location>
</feature>
<dbReference type="CDD" id="cd07521">
    <property type="entry name" value="HAD_FCP1-like"/>
    <property type="match status" value="1"/>
</dbReference>
<comment type="subcellular location">
    <subcellularLocation>
        <location evidence="1">Mitochondrion inner membrane</location>
        <topology evidence="1">Single-pass membrane protein</topology>
    </subcellularLocation>
</comment>
<feature type="domain" description="FCP1 homology" evidence="3">
    <location>
        <begin position="140"/>
        <end position="280"/>
    </location>
</feature>
<feature type="compositionally biased region" description="Polar residues" evidence="2">
    <location>
        <begin position="129"/>
        <end position="142"/>
    </location>
</feature>
<feature type="region of interest" description="Disordered" evidence="2">
    <location>
        <begin position="321"/>
        <end position="407"/>
    </location>
</feature>
<feature type="compositionally biased region" description="Basic and acidic residues" evidence="2">
    <location>
        <begin position="1"/>
        <end position="13"/>
    </location>
</feature>
<dbReference type="GO" id="GO:0005744">
    <property type="term" value="C:TIM23 mitochondrial import inner membrane translocase complex"/>
    <property type="evidence" value="ECO:0007669"/>
    <property type="project" value="UniProtKB-UniRule"/>
</dbReference>
<keyword evidence="1" id="KW-0653">Protein transport</keyword>
<dbReference type="SUPFAM" id="SSF56784">
    <property type="entry name" value="HAD-like"/>
    <property type="match status" value="1"/>
</dbReference>
<keyword evidence="1" id="KW-0809">Transit peptide</keyword>
<gene>
    <name evidence="4" type="ORF">NDES1114_LOCUS30919</name>
</gene>
<dbReference type="InterPro" id="IPR036412">
    <property type="entry name" value="HAD-like_sf"/>
</dbReference>
<name>A0A7S1QTH8_NEODS</name>
<keyword evidence="1" id="KW-0496">Mitochondrion</keyword>
<dbReference type="FunFam" id="3.40.50.1000:FF:000159">
    <property type="entry name" value="TFIIF-stimulated CTD phosphatase"/>
    <property type="match status" value="1"/>
</dbReference>
<accession>A0A7S1QTH8</accession>
<dbReference type="PROSITE" id="PS50969">
    <property type="entry name" value="FCP1"/>
    <property type="match status" value="1"/>
</dbReference>
<dbReference type="Pfam" id="PF03031">
    <property type="entry name" value="NIF"/>
    <property type="match status" value="1"/>
</dbReference>
<dbReference type="SMART" id="SM00577">
    <property type="entry name" value="CPDc"/>
    <property type="match status" value="1"/>
</dbReference>
<sequence length="407" mass="44568">MPKPQVNEDEHGLHRQPTASPTGTVLRGGSFMISVQEAKRRHQERLRQKHAAAAAAGQAEGDDAATDADGFAVPAPSSRGTSPRHSEDDRDTRPALSRVTSPHEDRKSSKPSKLRASDLSELSREPTMLHSSTQLLPSPQPGKQYTVVLDLDETVVYGREGPLTARAHLKQFLRTLGELAEVVVWTAGERSYAKAIVREINTEGVIRHLVYRDDAWFDEEDYTKDLKKLGRDTDYVLIVENTPDCVRENPTHGIIVSDFEGAVTRRDETLLKLAELVEALVKSGKPVPEFLPTCRTLKRQVVVNEAGTEIPIFYLSGRAKRPNKEAKDGGEDDAEGTEAGAAEGKVVKTNRDKRPRAGNSTEAPTPTRAPRSEADKRQQTPKVATKSDPRATRAAPVASMSPASKAK</sequence>
<dbReference type="EMBL" id="HBGF01046226">
    <property type="protein sequence ID" value="CAD9147319.1"/>
    <property type="molecule type" value="Transcribed_RNA"/>
</dbReference>
<feature type="compositionally biased region" description="Basic and acidic residues" evidence="2">
    <location>
        <begin position="115"/>
        <end position="124"/>
    </location>
</feature>